<dbReference type="AlphaFoldDB" id="A0A6V0A5H2"/>
<dbReference type="GO" id="GO:0005774">
    <property type="term" value="C:vacuolar membrane"/>
    <property type="evidence" value="ECO:0007669"/>
    <property type="project" value="TreeGrafter"/>
</dbReference>
<dbReference type="GO" id="GO:1904262">
    <property type="term" value="P:negative regulation of TORC1 signaling"/>
    <property type="evidence" value="ECO:0007669"/>
    <property type="project" value="TreeGrafter"/>
</dbReference>
<dbReference type="GO" id="GO:0010508">
    <property type="term" value="P:positive regulation of autophagy"/>
    <property type="evidence" value="ECO:0007669"/>
    <property type="project" value="TreeGrafter"/>
</dbReference>
<feature type="compositionally biased region" description="Low complexity" evidence="2">
    <location>
        <begin position="487"/>
        <end position="498"/>
    </location>
</feature>
<dbReference type="PANTHER" id="PTHR12991">
    <property type="entry name" value="NITROGEN PERMEASE REGULATOR 2/TUMOR SUPPRESSOR CANDIDATE 4"/>
    <property type="match status" value="1"/>
</dbReference>
<evidence type="ECO:0000313" key="4">
    <source>
        <dbReference type="EMBL" id="CAE0720740.1"/>
    </source>
</evidence>
<evidence type="ECO:0000256" key="1">
    <source>
        <dbReference type="ARBA" id="ARBA00008433"/>
    </source>
</evidence>
<dbReference type="PANTHER" id="PTHR12991:SF10">
    <property type="entry name" value="GATOR COMPLEX PROTEIN NPRL2"/>
    <property type="match status" value="1"/>
</dbReference>
<feature type="compositionally biased region" description="Polar residues" evidence="2">
    <location>
        <begin position="139"/>
        <end position="156"/>
    </location>
</feature>
<dbReference type="InterPro" id="IPR009348">
    <property type="entry name" value="NPR2-like"/>
</dbReference>
<gene>
    <name evidence="3" type="ORF">PAUS00366_LOCUS13493</name>
    <name evidence="4" type="ORF">PAUS00366_LOCUS13494</name>
</gene>
<reference evidence="3" key="1">
    <citation type="submission" date="2021-01" db="EMBL/GenBank/DDBJ databases">
        <authorList>
            <person name="Corre E."/>
            <person name="Pelletier E."/>
            <person name="Niang G."/>
            <person name="Scheremetjew M."/>
            <person name="Finn R."/>
            <person name="Kale V."/>
            <person name="Holt S."/>
            <person name="Cochrane G."/>
            <person name="Meng A."/>
            <person name="Brown T."/>
            <person name="Cohen L."/>
        </authorList>
    </citation>
    <scope>NUCLEOTIDE SEQUENCE</scope>
    <source>
        <strain evidence="3">10249 10 AB</strain>
    </source>
</reference>
<organism evidence="3">
    <name type="scientific">Pseudo-nitzschia australis</name>
    <dbReference type="NCBI Taxonomy" id="44445"/>
    <lineage>
        <taxon>Eukaryota</taxon>
        <taxon>Sar</taxon>
        <taxon>Stramenopiles</taxon>
        <taxon>Ochrophyta</taxon>
        <taxon>Bacillariophyta</taxon>
        <taxon>Bacillariophyceae</taxon>
        <taxon>Bacillariophycidae</taxon>
        <taxon>Bacillariales</taxon>
        <taxon>Bacillariaceae</taxon>
        <taxon>Pseudo-nitzschia</taxon>
    </lineage>
</organism>
<dbReference type="Pfam" id="PF06218">
    <property type="entry name" value="NPR2"/>
    <property type="match status" value="1"/>
</dbReference>
<feature type="compositionally biased region" description="Basic and acidic residues" evidence="2">
    <location>
        <begin position="168"/>
        <end position="181"/>
    </location>
</feature>
<comment type="similarity">
    <text evidence="1">Belongs to the NPR2 family.</text>
</comment>
<dbReference type="GO" id="GO:1990130">
    <property type="term" value="C:GATOR1 complex"/>
    <property type="evidence" value="ECO:0007669"/>
    <property type="project" value="TreeGrafter"/>
</dbReference>
<evidence type="ECO:0000313" key="3">
    <source>
        <dbReference type="EMBL" id="CAE0720739.1"/>
    </source>
</evidence>
<proteinExistence type="inferred from homology"/>
<dbReference type="GO" id="GO:0005096">
    <property type="term" value="F:GTPase activator activity"/>
    <property type="evidence" value="ECO:0007669"/>
    <property type="project" value="TreeGrafter"/>
</dbReference>
<sequence length="798" mass="89901">MGDNTMTRKQNKVAADVANDAQNMDEMIEELIQLKSSLQLTPKSPDKCPVFCCFYAEFDIKTGPVVRYQSPENFMEQDINTTTAEIHGILDKAFKRYKKRQESQLDGADENGNENCKKKQENNNPDSYVRNTTEDSRAVPTSLQNSTGEISNTKSTIQKEQHQQQLKDLYRDDDRTEKEKGVDDDDSDDGTSPVDANPPEGGQSFFDSTSEYIITGSELTGQIITLSTHDVHVMTRPTQITNERYARNALLFSIGIVLRRAADPRPFRPLISKLATTLRSMEIESGVLSDPIKVHRILQPLLEQILISMNSPKWECNLLLDRSTALNLKLFHPPKPPASPVHDYQVPVLLVKDFQLGYYEWDLAINWVILHIDGITNARQISVKAEVDLEMVLACLRVLRHHSVIEVIDMFVYTNRYECTERAAAMLAGKDSNLLQEAVEFAMKRHQALYLVPPPVPSPRTIPTSDSGTRDISGGSDVGNTTSSPKSGSPYHFSNPSSSFPPRSLSLFSGGSQRSSQRSTHFRHAMMAAGSLEREQVRFLDGGGGQRHQEHRKRLKAALAELYCACNRNLSFGDLWLSLTTELPTSLDVPNMNKVATIYRTSGLPSTFQRSRKDSLTEYDMSENEVVAFSPMEASYLEYLRYRSSAADEKTNNNNNNNGKASLSSSSTPSPANWNEIFKEFDHRRFVTFGVVNGLLTRVHSYPFFHGPFPAKRKYFSNYDSNSLPVIPPESARLHRKKELTEERNFQFAQSVSVMMDGTMFDDELVCIFEKPYNILVELVEKYSGKKVAQIFARGGSN</sequence>
<feature type="region of interest" description="Disordered" evidence="2">
    <location>
        <begin position="454"/>
        <end position="498"/>
    </location>
</feature>
<protein>
    <submittedName>
        <fullName evidence="3">Uncharacterized protein</fullName>
    </submittedName>
</protein>
<feature type="region of interest" description="Disordered" evidence="2">
    <location>
        <begin position="648"/>
        <end position="670"/>
    </location>
</feature>
<feature type="compositionally biased region" description="Low complexity" evidence="2">
    <location>
        <begin position="652"/>
        <end position="670"/>
    </location>
</feature>
<evidence type="ECO:0000256" key="2">
    <source>
        <dbReference type="SAM" id="MobiDB-lite"/>
    </source>
</evidence>
<dbReference type="EMBL" id="HBIX01018944">
    <property type="protein sequence ID" value="CAE0720740.1"/>
    <property type="molecule type" value="Transcribed_RNA"/>
</dbReference>
<feature type="region of interest" description="Disordered" evidence="2">
    <location>
        <begin position="101"/>
        <end position="207"/>
    </location>
</feature>
<name>A0A6V0A5H2_9STRA</name>
<dbReference type="EMBL" id="HBIX01018943">
    <property type="protein sequence ID" value="CAE0720739.1"/>
    <property type="molecule type" value="Transcribed_RNA"/>
</dbReference>
<accession>A0A6V0A5H2</accession>